<organism evidence="1">
    <name type="scientific">marine sediment metagenome</name>
    <dbReference type="NCBI Taxonomy" id="412755"/>
    <lineage>
        <taxon>unclassified sequences</taxon>
        <taxon>metagenomes</taxon>
        <taxon>ecological metagenomes</taxon>
    </lineage>
</organism>
<comment type="caution">
    <text evidence="1">The sequence shown here is derived from an EMBL/GenBank/DDBJ whole genome shotgun (WGS) entry which is preliminary data.</text>
</comment>
<dbReference type="AlphaFoldDB" id="X1B6L2"/>
<gene>
    <name evidence="1" type="ORF">S01H4_20820</name>
</gene>
<accession>X1B6L2</accession>
<name>X1B6L2_9ZZZZ</name>
<reference evidence="1" key="1">
    <citation type="journal article" date="2014" name="Front. Microbiol.">
        <title>High frequency of phylogenetically diverse reductive dehalogenase-homologous genes in deep subseafloor sedimentary metagenomes.</title>
        <authorList>
            <person name="Kawai M."/>
            <person name="Futagami T."/>
            <person name="Toyoda A."/>
            <person name="Takaki Y."/>
            <person name="Nishi S."/>
            <person name="Hori S."/>
            <person name="Arai W."/>
            <person name="Tsubouchi T."/>
            <person name="Morono Y."/>
            <person name="Uchiyama I."/>
            <person name="Ito T."/>
            <person name="Fujiyama A."/>
            <person name="Inagaki F."/>
            <person name="Takami H."/>
        </authorList>
    </citation>
    <scope>NUCLEOTIDE SEQUENCE</scope>
    <source>
        <strain evidence="1">Expedition CK06-06</strain>
    </source>
</reference>
<proteinExistence type="predicted"/>
<sequence length="49" mass="5396">MLRLILEYGEQTISDAGINCLGFPGTLITHKSEAIEIETYLASPEENDV</sequence>
<dbReference type="EMBL" id="BART01009392">
    <property type="protein sequence ID" value="GAG67651.1"/>
    <property type="molecule type" value="Genomic_DNA"/>
</dbReference>
<evidence type="ECO:0000313" key="1">
    <source>
        <dbReference type="EMBL" id="GAG67651.1"/>
    </source>
</evidence>
<protein>
    <submittedName>
        <fullName evidence="1">Uncharacterized protein</fullName>
    </submittedName>
</protein>